<keyword evidence="15" id="KW-1185">Reference proteome</keyword>
<keyword evidence="8" id="KW-0326">Glycosidase</keyword>
<evidence type="ECO:0000256" key="6">
    <source>
        <dbReference type="ARBA" id="ARBA00023180"/>
    </source>
</evidence>
<evidence type="ECO:0000256" key="5">
    <source>
        <dbReference type="ARBA" id="ARBA00022801"/>
    </source>
</evidence>
<dbReference type="GO" id="GO:0004339">
    <property type="term" value="F:glucan 1,4-alpha-glucosidase activity"/>
    <property type="evidence" value="ECO:0007669"/>
    <property type="project" value="UniProtKB-EC"/>
</dbReference>
<keyword evidence="6" id="KW-0325">Glycoprotein</keyword>
<dbReference type="GO" id="GO:0000272">
    <property type="term" value="P:polysaccharide catabolic process"/>
    <property type="evidence" value="ECO:0007669"/>
    <property type="project" value="UniProtKB-KW"/>
</dbReference>
<dbReference type="PROSITE" id="PS00820">
    <property type="entry name" value="GLUCOAMYLASE"/>
    <property type="match status" value="1"/>
</dbReference>
<dbReference type="Proteomes" id="UP000326924">
    <property type="component" value="Unassembled WGS sequence"/>
</dbReference>
<evidence type="ECO:0000256" key="8">
    <source>
        <dbReference type="ARBA" id="ARBA00023295"/>
    </source>
</evidence>
<proteinExistence type="inferred from homology"/>
<accession>A0A5J5ELM2</accession>
<keyword evidence="5" id="KW-0378">Hydrolase</keyword>
<dbReference type="PANTHER" id="PTHR31616">
    <property type="entry name" value="TREHALASE"/>
    <property type="match status" value="1"/>
</dbReference>
<evidence type="ECO:0000313" key="14">
    <source>
        <dbReference type="EMBL" id="KAA8895926.1"/>
    </source>
</evidence>
<dbReference type="GO" id="GO:0000324">
    <property type="term" value="C:fungal-type vacuole"/>
    <property type="evidence" value="ECO:0007669"/>
    <property type="project" value="TreeGrafter"/>
</dbReference>
<comment type="catalytic activity">
    <reaction evidence="1">
        <text>Hydrolysis of terminal (1-&gt;4)-linked alpha-D-glucose residues successively from non-reducing ends of the chains with release of beta-D-glucose.</text>
        <dbReference type="EC" id="3.2.1.3"/>
    </reaction>
</comment>
<dbReference type="InterPro" id="IPR012341">
    <property type="entry name" value="6hp_glycosidase-like_sf"/>
</dbReference>
<evidence type="ECO:0000256" key="9">
    <source>
        <dbReference type="ARBA" id="ARBA00023326"/>
    </source>
</evidence>
<dbReference type="FunCoup" id="A0A5J5ELM2">
    <property type="interactions" value="59"/>
</dbReference>
<protein>
    <recommendedName>
        <fullName evidence="3">glucan 1,4-alpha-glucosidase</fullName>
        <ecNumber evidence="3">3.2.1.3</ecNumber>
    </recommendedName>
    <alternativeName>
        <fullName evidence="11">1,4-alpha-D-glucan glucohydrolase</fullName>
    </alternativeName>
    <alternativeName>
        <fullName evidence="10">Glucan 1,4-alpha-glucosidase</fullName>
    </alternativeName>
</protein>
<dbReference type="FunFam" id="1.50.10.10:FF:000018">
    <property type="entry name" value="Glucoamylase"/>
    <property type="match status" value="1"/>
</dbReference>
<dbReference type="InterPro" id="IPR046966">
    <property type="entry name" value="Glucoamylase_active_site"/>
</dbReference>
<keyword evidence="4 12" id="KW-0732">Signal</keyword>
<dbReference type="Gene3D" id="1.50.10.10">
    <property type="match status" value="1"/>
</dbReference>
<feature type="domain" description="GH15-like" evidence="13">
    <location>
        <begin position="40"/>
        <end position="463"/>
    </location>
</feature>
<dbReference type="SUPFAM" id="SSF48208">
    <property type="entry name" value="Six-hairpin glycosidases"/>
    <property type="match status" value="1"/>
</dbReference>
<keyword evidence="9" id="KW-0624">Polysaccharide degradation</keyword>
<comment type="similarity">
    <text evidence="2">Belongs to the glycosyl hydrolase 15 family.</text>
</comment>
<evidence type="ECO:0000313" key="15">
    <source>
        <dbReference type="Proteomes" id="UP000326924"/>
    </source>
</evidence>
<evidence type="ECO:0000256" key="1">
    <source>
        <dbReference type="ARBA" id="ARBA00001863"/>
    </source>
</evidence>
<evidence type="ECO:0000256" key="11">
    <source>
        <dbReference type="ARBA" id="ARBA00033473"/>
    </source>
</evidence>
<evidence type="ECO:0000256" key="3">
    <source>
        <dbReference type="ARBA" id="ARBA00012593"/>
    </source>
</evidence>
<dbReference type="InterPro" id="IPR000165">
    <property type="entry name" value="Glucoamylase"/>
</dbReference>
<feature type="chain" id="PRO_5023893151" description="glucan 1,4-alpha-glucosidase" evidence="12">
    <location>
        <begin position="20"/>
        <end position="473"/>
    </location>
</feature>
<name>A0A5J5ELM2_9PEZI</name>
<gene>
    <name evidence="14" type="ORF">FN846DRAFT_994972</name>
</gene>
<dbReference type="PRINTS" id="PR00736">
    <property type="entry name" value="GLHYDRLASE15"/>
</dbReference>
<dbReference type="PANTHER" id="PTHR31616:SF12">
    <property type="entry name" value="GLUCOAMYLASE"/>
    <property type="match status" value="1"/>
</dbReference>
<dbReference type="EC" id="3.2.1.3" evidence="3"/>
<dbReference type="AlphaFoldDB" id="A0A5J5ELM2"/>
<organism evidence="14 15">
    <name type="scientific">Sphaerosporella brunnea</name>
    <dbReference type="NCBI Taxonomy" id="1250544"/>
    <lineage>
        <taxon>Eukaryota</taxon>
        <taxon>Fungi</taxon>
        <taxon>Dikarya</taxon>
        <taxon>Ascomycota</taxon>
        <taxon>Pezizomycotina</taxon>
        <taxon>Pezizomycetes</taxon>
        <taxon>Pezizales</taxon>
        <taxon>Pyronemataceae</taxon>
        <taxon>Sphaerosporella</taxon>
    </lineage>
</organism>
<dbReference type="InterPro" id="IPR008928">
    <property type="entry name" value="6-hairpin_glycosidase_sf"/>
</dbReference>
<reference evidence="14 15" key="1">
    <citation type="submission" date="2019-09" db="EMBL/GenBank/DDBJ databases">
        <title>Draft genome of the ectomycorrhizal ascomycete Sphaerosporella brunnea.</title>
        <authorList>
            <consortium name="DOE Joint Genome Institute"/>
            <person name="Benucci G.M."/>
            <person name="Marozzi G."/>
            <person name="Antonielli L."/>
            <person name="Sanchez S."/>
            <person name="Marco P."/>
            <person name="Wang X."/>
            <person name="Falini L.B."/>
            <person name="Barry K."/>
            <person name="Haridas S."/>
            <person name="Lipzen A."/>
            <person name="Labutti K."/>
            <person name="Grigoriev I.V."/>
            <person name="Murat C."/>
            <person name="Martin F."/>
            <person name="Albertini E."/>
            <person name="Donnini D."/>
            <person name="Bonito G."/>
        </authorList>
    </citation>
    <scope>NUCLEOTIDE SEQUENCE [LARGE SCALE GENOMIC DNA]</scope>
    <source>
        <strain evidence="14 15">Sb_GMNB300</strain>
    </source>
</reference>
<dbReference type="Pfam" id="PF00723">
    <property type="entry name" value="Glyco_hydro_15"/>
    <property type="match status" value="1"/>
</dbReference>
<evidence type="ECO:0000259" key="13">
    <source>
        <dbReference type="Pfam" id="PF00723"/>
    </source>
</evidence>
<dbReference type="OrthoDB" id="6123450at2759"/>
<dbReference type="InterPro" id="IPR011613">
    <property type="entry name" value="GH15-like"/>
</dbReference>
<evidence type="ECO:0000256" key="2">
    <source>
        <dbReference type="ARBA" id="ARBA00006188"/>
    </source>
</evidence>
<keyword evidence="7" id="KW-0119">Carbohydrate metabolism</keyword>
<comment type="caution">
    <text evidence="14">The sequence shown here is derived from an EMBL/GenBank/DDBJ whole genome shotgun (WGS) entry which is preliminary data.</text>
</comment>
<dbReference type="InParanoid" id="A0A5J5ELM2"/>
<feature type="signal peptide" evidence="12">
    <location>
        <begin position="1"/>
        <end position="19"/>
    </location>
</feature>
<evidence type="ECO:0000256" key="4">
    <source>
        <dbReference type="ARBA" id="ARBA00022729"/>
    </source>
</evidence>
<evidence type="ECO:0000256" key="12">
    <source>
        <dbReference type="SAM" id="SignalP"/>
    </source>
</evidence>
<evidence type="ECO:0000256" key="7">
    <source>
        <dbReference type="ARBA" id="ARBA00023277"/>
    </source>
</evidence>
<evidence type="ECO:0000256" key="10">
    <source>
        <dbReference type="ARBA" id="ARBA00033442"/>
    </source>
</evidence>
<dbReference type="EMBL" id="VXIS01000235">
    <property type="protein sequence ID" value="KAA8895926.1"/>
    <property type="molecule type" value="Genomic_DNA"/>
</dbReference>
<sequence length="473" mass="50820">MHFFSSLLLAASIVASAHARALETRQSPSVSSWMSAEEPIARSSIFRNIGSSGEFAKDADAGAVIASPSTDSPNYYYQWVRDEAITFKYLLNQYINGNSSLEPLLKQYVSESDKLQRTTNPSGSYQGAGIGEPKFNVDGTAFTGSWGRPQTDGPAIRATVLTKFATMLLDAGETSYVTTYLYDGQLPSNSVIKNDLEYVSHYWTTNGFDLWEEVSGQHFFNYMVQQRALTEGAELATRLGDTGAATYYNQQAAAIKAALPNFWSSSYGYLISTIGTSRDGLDCGTLLGVLHGNGARGFGVYEASSDEALVTLQAMVNSMTPLYSINSASGSPGVAIGRYPADVYNGVGTSQGNPWFICTFTVAELLYTAINQFAAAGQITVTSTTLSFFQQFLSSVTAGTYSSNSNTYATIVAGLKNYADSFIAVGQLHAANNGSLSEEFQRSSGYMVGARDLTWSYGSFLTTKAARDGATAF</sequence>